<dbReference type="PATRIC" id="fig|121290.4.peg.786"/>
<reference evidence="1 2" key="1">
    <citation type="submission" date="2015-10" db="EMBL/GenBank/DDBJ databases">
        <title>Transcriptomic analysis of a linuron degrading triple-species bacterial consortium.</title>
        <authorList>
            <person name="Albers P."/>
        </authorList>
    </citation>
    <scope>NUCLEOTIDE SEQUENCE [LARGE SCALE GENOMIC DNA]</scope>
    <source>
        <strain evidence="1 2">WDL6</strain>
    </source>
</reference>
<evidence type="ECO:0000313" key="1">
    <source>
        <dbReference type="EMBL" id="KWT64341.1"/>
    </source>
</evidence>
<accession>A0A109B8V3</accession>
<sequence length="42" mass="4773">MHPRGNTAITGLFHSCVSLHTNPPHSYPIDRQFPWFPSSLEP</sequence>
<proteinExistence type="predicted"/>
<organism evidence="1 2">
    <name type="scientific">Hyphomicrobium sulfonivorans</name>
    <dbReference type="NCBI Taxonomy" id="121290"/>
    <lineage>
        <taxon>Bacteria</taxon>
        <taxon>Pseudomonadati</taxon>
        <taxon>Pseudomonadota</taxon>
        <taxon>Alphaproteobacteria</taxon>
        <taxon>Hyphomicrobiales</taxon>
        <taxon>Hyphomicrobiaceae</taxon>
        <taxon>Hyphomicrobium</taxon>
    </lineage>
</organism>
<dbReference type="AlphaFoldDB" id="A0A109B8V3"/>
<comment type="caution">
    <text evidence="1">The sequence shown here is derived from an EMBL/GenBank/DDBJ whole genome shotgun (WGS) entry which is preliminary data.</text>
</comment>
<dbReference type="STRING" id="121290.APY04_3353"/>
<protein>
    <submittedName>
        <fullName evidence="1">Uncharacterized protein</fullName>
    </submittedName>
</protein>
<dbReference type="EMBL" id="LMTR01000093">
    <property type="protein sequence ID" value="KWT64341.1"/>
    <property type="molecule type" value="Genomic_DNA"/>
</dbReference>
<evidence type="ECO:0000313" key="2">
    <source>
        <dbReference type="Proteomes" id="UP000059074"/>
    </source>
</evidence>
<gene>
    <name evidence="1" type="ORF">APY04_3353</name>
</gene>
<name>A0A109B8V3_HYPSL</name>
<dbReference type="Proteomes" id="UP000059074">
    <property type="component" value="Unassembled WGS sequence"/>
</dbReference>
<keyword evidence="2" id="KW-1185">Reference proteome</keyword>